<dbReference type="KEGG" id="drc:G0Q07_08410"/>
<sequence length="189" mass="21683">MMKTQEILRLLQRYFDGETTEAEEQQLYAYFQSGEVAEELAEYTEFFGGIAELSNVEDDATIEDDVMDYILESEHRDKTKYLTMWKTVTGIAASIIIVLGGFLFYQEQQKPYDDTFDNPEEAYAYAAKTLQFVGSKYNEGLAHLSDFEKLRKGNEPIKKATEPVVEFYEGIRKIETTEASSPLQDLDSL</sequence>
<dbReference type="EMBL" id="CP048409">
    <property type="protein sequence ID" value="QIA07745.1"/>
    <property type="molecule type" value="Genomic_DNA"/>
</dbReference>
<keyword evidence="1" id="KW-1133">Transmembrane helix</keyword>
<evidence type="ECO:0000256" key="1">
    <source>
        <dbReference type="SAM" id="Phobius"/>
    </source>
</evidence>
<organism evidence="2 3">
    <name type="scientific">Draconibacterium halophilum</name>
    <dbReference type="NCBI Taxonomy" id="2706887"/>
    <lineage>
        <taxon>Bacteria</taxon>
        <taxon>Pseudomonadati</taxon>
        <taxon>Bacteroidota</taxon>
        <taxon>Bacteroidia</taxon>
        <taxon>Marinilabiliales</taxon>
        <taxon>Prolixibacteraceae</taxon>
        <taxon>Draconibacterium</taxon>
    </lineage>
</organism>
<keyword evidence="1" id="KW-0472">Membrane</keyword>
<keyword evidence="3" id="KW-1185">Reference proteome</keyword>
<dbReference type="RefSeq" id="WP_163345666.1">
    <property type="nucleotide sequence ID" value="NZ_CP048409.1"/>
</dbReference>
<evidence type="ECO:0000313" key="2">
    <source>
        <dbReference type="EMBL" id="QIA07745.1"/>
    </source>
</evidence>
<reference evidence="2 3" key="1">
    <citation type="submission" date="2020-02" db="EMBL/GenBank/DDBJ databases">
        <title>Genome sequencing for Draconibacterium sp. strain M1.</title>
        <authorList>
            <person name="Park S.-J."/>
        </authorList>
    </citation>
    <scope>NUCLEOTIDE SEQUENCE [LARGE SCALE GENOMIC DNA]</scope>
    <source>
        <strain evidence="2 3">M1</strain>
    </source>
</reference>
<proteinExistence type="predicted"/>
<gene>
    <name evidence="2" type="ORF">G0Q07_08410</name>
</gene>
<protein>
    <submittedName>
        <fullName evidence="2">Uncharacterized protein</fullName>
    </submittedName>
</protein>
<dbReference type="AlphaFoldDB" id="A0A6C0RDD0"/>
<evidence type="ECO:0000313" key="3">
    <source>
        <dbReference type="Proteomes" id="UP000474630"/>
    </source>
</evidence>
<feature type="transmembrane region" description="Helical" evidence="1">
    <location>
        <begin position="84"/>
        <end position="105"/>
    </location>
</feature>
<name>A0A6C0RDD0_9BACT</name>
<dbReference type="Proteomes" id="UP000474630">
    <property type="component" value="Chromosome"/>
</dbReference>
<keyword evidence="1" id="KW-0812">Transmembrane</keyword>
<accession>A0A6C0RDD0</accession>